<dbReference type="EMBL" id="LR796342">
    <property type="protein sequence ID" value="CAB4138312.1"/>
    <property type="molecule type" value="Genomic_DNA"/>
</dbReference>
<reference evidence="1" key="1">
    <citation type="submission" date="2020-04" db="EMBL/GenBank/DDBJ databases">
        <authorList>
            <person name="Chiriac C."/>
            <person name="Salcher M."/>
            <person name="Ghai R."/>
            <person name="Kavagutti S V."/>
        </authorList>
    </citation>
    <scope>NUCLEOTIDE SEQUENCE</scope>
</reference>
<sequence length="308" mass="34606">MTRSPFTRYVNLDPIETPSGEIDGEVVLHRNPLPLCHNAQPISRRNWNAIVVVPSANPANLARFYSRWARAGWMVLAIVEPNHEPQNGKDCDFQVVRSGQYSFARLANQGIRIALRDPYCELIAVAGDDMDPLQPVGALIGGPYQDIGALASDVIKLPIGPRNCDPGIYQPTGDSFGETKGICGSPIFNRAAAVGLRADAGCGPYYNLYRHLYCDRELFDVASKRKILKVDATMMHYHHHWSRHGFPRPAYLNHVQDYAFHDQGIYQSRKGRSFSFFERYNVKMDNERRAAITRGLVMQATLYPSLQG</sequence>
<organism evidence="1">
    <name type="scientific">uncultured Caudovirales phage</name>
    <dbReference type="NCBI Taxonomy" id="2100421"/>
    <lineage>
        <taxon>Viruses</taxon>
        <taxon>Duplodnaviria</taxon>
        <taxon>Heunggongvirae</taxon>
        <taxon>Uroviricota</taxon>
        <taxon>Caudoviricetes</taxon>
        <taxon>Peduoviridae</taxon>
        <taxon>Maltschvirus</taxon>
        <taxon>Maltschvirus maltsch</taxon>
    </lineage>
</organism>
<evidence type="ECO:0000313" key="1">
    <source>
        <dbReference type="EMBL" id="CAB4138312.1"/>
    </source>
</evidence>
<protein>
    <submittedName>
        <fullName evidence="1">Uncharacterized protein</fullName>
    </submittedName>
</protein>
<name>A0A6J5LWT6_9CAUD</name>
<gene>
    <name evidence="1" type="ORF">UFOVP329_74</name>
</gene>
<accession>A0A6J5LWT6</accession>
<proteinExistence type="predicted"/>